<keyword evidence="2" id="KW-1185">Reference proteome</keyword>
<comment type="caution">
    <text evidence="1">The sequence shown here is derived from an EMBL/GenBank/DDBJ whole genome shotgun (WGS) entry which is preliminary data.</text>
</comment>
<dbReference type="EMBL" id="CAJNDS010000323">
    <property type="protein sequence ID" value="CAE7192074.1"/>
    <property type="molecule type" value="Genomic_DNA"/>
</dbReference>
<evidence type="ECO:0000313" key="2">
    <source>
        <dbReference type="Proteomes" id="UP000604046"/>
    </source>
</evidence>
<organism evidence="1 2">
    <name type="scientific">Symbiodinium natans</name>
    <dbReference type="NCBI Taxonomy" id="878477"/>
    <lineage>
        <taxon>Eukaryota</taxon>
        <taxon>Sar</taxon>
        <taxon>Alveolata</taxon>
        <taxon>Dinophyceae</taxon>
        <taxon>Suessiales</taxon>
        <taxon>Symbiodiniaceae</taxon>
        <taxon>Symbiodinium</taxon>
    </lineage>
</organism>
<evidence type="ECO:0008006" key="3">
    <source>
        <dbReference type="Google" id="ProtNLM"/>
    </source>
</evidence>
<protein>
    <recommendedName>
        <fullName evidence="3">Reverse transcriptase domain-containing protein</fullName>
    </recommendedName>
</protein>
<evidence type="ECO:0000313" key="1">
    <source>
        <dbReference type="EMBL" id="CAE7192074.1"/>
    </source>
</evidence>
<dbReference type="OrthoDB" id="4927418at2759"/>
<proteinExistence type="predicted"/>
<reference evidence="1" key="1">
    <citation type="submission" date="2021-02" db="EMBL/GenBank/DDBJ databases">
        <authorList>
            <person name="Dougan E. K."/>
            <person name="Rhodes N."/>
            <person name="Thang M."/>
            <person name="Chan C."/>
        </authorList>
    </citation>
    <scope>NUCLEOTIDE SEQUENCE</scope>
</reference>
<dbReference type="AlphaFoldDB" id="A0A812J0C5"/>
<dbReference type="Proteomes" id="UP000604046">
    <property type="component" value="Unassembled WGS sequence"/>
</dbReference>
<gene>
    <name evidence="1" type="ORF">SNAT2548_LOCUS5116</name>
</gene>
<accession>A0A812J0C5</accession>
<sequence>MPQSARSSSRVEPLRWLVWPDFCDVELRLPAHGAGNGRQRLRDGGGVGSTADWRCPKAADMLKKLRVQWISRFEQWDLLHRVQRAVSCQSSEAWLSDGEIERLREDLLSVLKDHGFSSSTRIVAGQPLALDLWRDLFVDVPAHPNLELLVLDAPSGFALDDPETLMDLVQRDVDCGFAEWIHGGVDEVRKQFGRQCAAGRLGLVKKDGADPRLVGDSTISNANRLCSISEKIELLLQAICFYVALVFWPCMLMTNSHLSDNIEAQLLDRFTSFFRGEWAPLLRDAQRLASVSASRDPHADPTPQQRADRAVQLAHLGELSAARQALTAEPLAPAPDAALQHLIDPARRPPEPYQPLPPDLLQFQPESPAVLDRSALLANLRRARKAAAPGPSGYTAEMLRVLLDDAECSACFADVCSLLASAHLPEPAAAAVALGRLVAIRKPSGGTRGLVIGDLLRRLVARTLAQQFSEPIALACSPHQYALSTRAGAEALIHSLQARTEADPQLTVVSVDVSAAYDTVSRQSMLEALRDTPSLTPIYSRDYLPTENVAPPPAGNGANCCMRVKLDQPHAVTGPPPAAPSSLPTATWCAHCALNTALLEKHGPWALCEMGWMAAEPPGRTAGEDKTVRIVTGLLVVVRRGDVCRRDLQSLVGLLSWFTCGAQWLKPWMAVWFHMLLKPALRFQHLDESQLAEVQRLLDSNLRLSKRAHLSDVQQGWQVAECGSKSACAPRGLKKGRAWVKFLDAESANVRPPRQEAEVAEFFLRAVRLRSPVHLGAPLAVSSIIWFSIPLDAHSLPGWFAGDDTDLKTTICALEALAQLVLLVTQVREAACSRRRPNVGCIALRQQSDNLGVVCSSAIDYQGGTASWRHADDWDRNA</sequence>
<name>A0A812J0C5_9DINO</name>